<feature type="signal peptide" evidence="1">
    <location>
        <begin position="1"/>
        <end position="23"/>
    </location>
</feature>
<dbReference type="InterPro" id="IPR017850">
    <property type="entry name" value="Alkaline_phosphatase_core_sf"/>
</dbReference>
<dbReference type="Gene3D" id="3.30.1120.10">
    <property type="match status" value="1"/>
</dbReference>
<reference evidence="3" key="1">
    <citation type="journal article" date="2014" name="Int. J. Syst. Evol. Microbiol.">
        <title>Complete genome sequence of Corynebacterium casei LMG S-19264T (=DSM 44701T), isolated from a smear-ripened cheese.</title>
        <authorList>
            <consortium name="US DOE Joint Genome Institute (JGI-PGF)"/>
            <person name="Walter F."/>
            <person name="Albersmeier A."/>
            <person name="Kalinowski J."/>
            <person name="Ruckert C."/>
        </authorList>
    </citation>
    <scope>NUCLEOTIDE SEQUENCE</scope>
    <source>
        <strain evidence="3">NBRC 108769</strain>
    </source>
</reference>
<feature type="domain" description="Sulfatase N-terminal" evidence="2">
    <location>
        <begin position="37"/>
        <end position="376"/>
    </location>
</feature>
<dbReference type="PROSITE" id="PS51257">
    <property type="entry name" value="PROKAR_LIPOPROTEIN"/>
    <property type="match status" value="1"/>
</dbReference>
<evidence type="ECO:0000313" key="3">
    <source>
        <dbReference type="EMBL" id="GLR18946.1"/>
    </source>
</evidence>
<dbReference type="Pfam" id="PF00884">
    <property type="entry name" value="Sulfatase"/>
    <property type="match status" value="1"/>
</dbReference>
<dbReference type="RefSeq" id="WP_235292891.1">
    <property type="nucleotide sequence ID" value="NZ_BSOH01000023.1"/>
</dbReference>
<keyword evidence="1" id="KW-0732">Signal</keyword>
<name>A0AA37SQ69_9BACT</name>
<dbReference type="Proteomes" id="UP001156666">
    <property type="component" value="Unassembled WGS sequence"/>
</dbReference>
<dbReference type="PANTHER" id="PTHR43751:SF3">
    <property type="entry name" value="SULFATASE N-TERMINAL DOMAIN-CONTAINING PROTEIN"/>
    <property type="match status" value="1"/>
</dbReference>
<dbReference type="PANTHER" id="PTHR43751">
    <property type="entry name" value="SULFATASE"/>
    <property type="match status" value="1"/>
</dbReference>
<evidence type="ECO:0000313" key="4">
    <source>
        <dbReference type="Proteomes" id="UP001156666"/>
    </source>
</evidence>
<protein>
    <submittedName>
        <fullName evidence="3">Arylsulfatase</fullName>
    </submittedName>
</protein>
<dbReference type="Gene3D" id="3.40.720.10">
    <property type="entry name" value="Alkaline Phosphatase, subunit A"/>
    <property type="match status" value="1"/>
</dbReference>
<keyword evidence="4" id="KW-1185">Reference proteome</keyword>
<dbReference type="InterPro" id="IPR000917">
    <property type="entry name" value="Sulfatase_N"/>
</dbReference>
<feature type="chain" id="PRO_5041373198" evidence="1">
    <location>
        <begin position="24"/>
        <end position="484"/>
    </location>
</feature>
<dbReference type="SUPFAM" id="SSF53649">
    <property type="entry name" value="Alkaline phosphatase-like"/>
    <property type="match status" value="1"/>
</dbReference>
<evidence type="ECO:0000256" key="1">
    <source>
        <dbReference type="SAM" id="SignalP"/>
    </source>
</evidence>
<dbReference type="CDD" id="cd16145">
    <property type="entry name" value="ARS_like"/>
    <property type="match status" value="1"/>
</dbReference>
<organism evidence="3 4">
    <name type="scientific">Portibacter lacus</name>
    <dbReference type="NCBI Taxonomy" id="1099794"/>
    <lineage>
        <taxon>Bacteria</taxon>
        <taxon>Pseudomonadati</taxon>
        <taxon>Bacteroidota</taxon>
        <taxon>Saprospiria</taxon>
        <taxon>Saprospirales</taxon>
        <taxon>Haliscomenobacteraceae</taxon>
        <taxon>Portibacter</taxon>
    </lineage>
</organism>
<reference evidence="3" key="2">
    <citation type="submission" date="2023-01" db="EMBL/GenBank/DDBJ databases">
        <title>Draft genome sequence of Portibacter lacus strain NBRC 108769.</title>
        <authorList>
            <person name="Sun Q."/>
            <person name="Mori K."/>
        </authorList>
    </citation>
    <scope>NUCLEOTIDE SEQUENCE</scope>
    <source>
        <strain evidence="3">NBRC 108769</strain>
    </source>
</reference>
<dbReference type="EMBL" id="BSOH01000023">
    <property type="protein sequence ID" value="GLR18946.1"/>
    <property type="molecule type" value="Genomic_DNA"/>
</dbReference>
<dbReference type="AlphaFoldDB" id="A0AA37SQ69"/>
<accession>A0AA37SQ69</accession>
<sequence>MLNLRSVSLFVIQLILLSSCTNTSNSSSEKNITEDRPNIIYILADDLGYGDLSFTGQQHFSTPNIDKLAKGGMFFTQHYAGATVCAPSRSALMTGLHTGHTYIRGNKGVKPEGQYPIDDEALTVAEILKKGGYVTGAFGKWGLGPVQSEGDPNRQGIDQFFGYNCQTLAHNYYPFHLWDNQNKVILEDNSGDSQTTYAPEVIHQNALSFIEKNRDTSFFMFYPSVIPHAELLAPSAEVEPFIGKVGQEKPYKGTEDGPRYRLGGYGSQELPHATFAAMVTILDKQVGDVINKLEQLGIAENTLIIFTSDNGPHKEGGADPDFFNSNGPFKGYKRDLYEGGIRVPTIAYWPKKIKAGTKSDHISAFWDFLPTACDIANQPKPKNIDGISFLPSMLGEEQKTHDYLYWEFHEQGGKQAVRMGKWKGIKLKMANNFDAPIALYNLEMDLREENDVSANNPQIVEEMKRIMKKEHEQSEVFSFAFESS</sequence>
<evidence type="ECO:0000259" key="2">
    <source>
        <dbReference type="Pfam" id="PF00884"/>
    </source>
</evidence>
<dbReference type="InterPro" id="IPR052701">
    <property type="entry name" value="GAG_Ulvan_Degrading_Sulfatases"/>
</dbReference>
<gene>
    <name evidence="3" type="ORF">GCM10007940_35620</name>
</gene>
<comment type="caution">
    <text evidence="3">The sequence shown here is derived from an EMBL/GenBank/DDBJ whole genome shotgun (WGS) entry which is preliminary data.</text>
</comment>
<proteinExistence type="predicted"/>